<name>A0A1U7LWY5_9FIRM</name>
<evidence type="ECO:0008006" key="4">
    <source>
        <dbReference type="Google" id="ProtNLM"/>
    </source>
</evidence>
<organism evidence="2 3">
    <name type="scientific">Peptoniphilus porci</name>
    <dbReference type="NCBI Taxonomy" id="2652280"/>
    <lineage>
        <taxon>Bacteria</taxon>
        <taxon>Bacillati</taxon>
        <taxon>Bacillota</taxon>
        <taxon>Tissierellia</taxon>
        <taxon>Tissierellales</taxon>
        <taxon>Peptoniphilaceae</taxon>
        <taxon>Peptoniphilus</taxon>
    </lineage>
</organism>
<dbReference type="AlphaFoldDB" id="A0A1U7LWY5"/>
<dbReference type="EMBL" id="MJIH01000008">
    <property type="protein sequence ID" value="OLR61601.1"/>
    <property type="molecule type" value="Genomic_DNA"/>
</dbReference>
<keyword evidence="1" id="KW-1133">Transmembrane helix</keyword>
<protein>
    <recommendedName>
        <fullName evidence="4">Flp pilus assembly protein CpaB</fullName>
    </recommendedName>
</protein>
<feature type="transmembrane region" description="Helical" evidence="1">
    <location>
        <begin position="9"/>
        <end position="28"/>
    </location>
</feature>
<gene>
    <name evidence="2" type="ORF">BIV18_09610</name>
</gene>
<keyword evidence="1" id="KW-0812">Transmembrane</keyword>
<keyword evidence="3" id="KW-1185">Reference proteome</keyword>
<keyword evidence="1" id="KW-0472">Membrane</keyword>
<comment type="caution">
    <text evidence="2">The sequence shown here is derived from an EMBL/GenBank/DDBJ whole genome shotgun (WGS) entry which is preliminary data.</text>
</comment>
<sequence>MNIQKKRKFILIAQVAVVIVASMGIYFYTNNQISPTKAYIYTRDVEAYSTISDKDIKEISVPSKAVNNSFAKTSEDIVGKKIDRKAKSGEYVYMSNLKTSEDKKDPLEGENSGKYRIVTLSLKDIGDSTISQLEKDSSVDLIFVGKGQNKNSDTDQNFVYSKTFMQDILVKDLVKEDKGNAKEGQNQGAVIGVKLAVTLAQAEEIEARASVGQIKLVQRFNVSKPYDTSGYVVGDYNKVFSGKASAETARTDLPEDSAEVYQEDNTGINNQTNVDFSQIDLKDTTVNK</sequence>
<evidence type="ECO:0000313" key="2">
    <source>
        <dbReference type="EMBL" id="OLR61601.1"/>
    </source>
</evidence>
<dbReference type="CDD" id="cd11614">
    <property type="entry name" value="SAF_CpaB_FlgA_like"/>
    <property type="match status" value="1"/>
</dbReference>
<evidence type="ECO:0000313" key="3">
    <source>
        <dbReference type="Proteomes" id="UP000187166"/>
    </source>
</evidence>
<proteinExistence type="predicted"/>
<reference evidence="2 3" key="1">
    <citation type="journal article" date="2016" name="Appl. Environ. Microbiol.">
        <title>Function and Phylogeny of Bacterial Butyryl Coenzyme A:Acetate Transferases and Their Diversity in the Proximal Colon of Swine.</title>
        <authorList>
            <person name="Trachsel J."/>
            <person name="Bayles D.O."/>
            <person name="Looft T."/>
            <person name="Levine U.Y."/>
            <person name="Allen H.K."/>
        </authorList>
    </citation>
    <scope>NUCLEOTIDE SEQUENCE [LARGE SCALE GENOMIC DNA]</scope>
    <source>
        <strain evidence="2 3">35-6-1</strain>
    </source>
</reference>
<dbReference type="Proteomes" id="UP000187166">
    <property type="component" value="Unassembled WGS sequence"/>
</dbReference>
<dbReference type="STRING" id="1465756.BIV18_09610"/>
<accession>A0A1U7LWY5</accession>
<evidence type="ECO:0000256" key="1">
    <source>
        <dbReference type="SAM" id="Phobius"/>
    </source>
</evidence>